<dbReference type="InterPro" id="IPR052019">
    <property type="entry name" value="F420H2_bilvrd_red/Heme_oxyg"/>
</dbReference>
<dbReference type="GO" id="GO:0005829">
    <property type="term" value="C:cytosol"/>
    <property type="evidence" value="ECO:0007669"/>
    <property type="project" value="TreeGrafter"/>
</dbReference>
<dbReference type="SUPFAM" id="SSF50475">
    <property type="entry name" value="FMN-binding split barrel"/>
    <property type="match status" value="1"/>
</dbReference>
<proteinExistence type="predicted"/>
<evidence type="ECO:0000259" key="2">
    <source>
        <dbReference type="Pfam" id="PF01243"/>
    </source>
</evidence>
<dbReference type="Pfam" id="PF01243">
    <property type="entry name" value="PNPOx_N"/>
    <property type="match status" value="1"/>
</dbReference>
<sequence length="146" mass="16473">MSTRMSRAERESFLTGTHIGVLSVAGSGGRPPMAVPIWYGYEPGGELTFATSPDSVKMALIRAAGQIGFTVQQEAMPYKYVSIEGSVVGYERTDADEYRRWSVRYLGPDAGERFFDSIEDHVRTMITVRVRPERWRTYDFGREFSG</sequence>
<dbReference type="InterPro" id="IPR012349">
    <property type="entry name" value="Split_barrel_FMN-bd"/>
</dbReference>
<dbReference type="RefSeq" id="WP_139635836.1">
    <property type="nucleotide sequence ID" value="NZ_VDLX02000021.1"/>
</dbReference>
<evidence type="ECO:0000256" key="1">
    <source>
        <dbReference type="ARBA" id="ARBA00023002"/>
    </source>
</evidence>
<feature type="domain" description="Pyridoxamine 5'-phosphate oxidase N-terminal" evidence="2">
    <location>
        <begin position="9"/>
        <end position="136"/>
    </location>
</feature>
<name>A0A5C4VJ53_9ACTN</name>
<gene>
    <name evidence="3" type="ORF">FH608_041170</name>
</gene>
<evidence type="ECO:0000313" key="4">
    <source>
        <dbReference type="Proteomes" id="UP000312512"/>
    </source>
</evidence>
<dbReference type="GO" id="GO:0016627">
    <property type="term" value="F:oxidoreductase activity, acting on the CH-CH group of donors"/>
    <property type="evidence" value="ECO:0007669"/>
    <property type="project" value="TreeGrafter"/>
</dbReference>
<reference evidence="3 4" key="1">
    <citation type="submission" date="2019-10" db="EMBL/GenBank/DDBJ databases">
        <title>Nonomuraea sp. nov., isolated from Phyllanthus amarus.</title>
        <authorList>
            <person name="Klykleung N."/>
            <person name="Tanasupawat S."/>
        </authorList>
    </citation>
    <scope>NUCLEOTIDE SEQUENCE [LARGE SCALE GENOMIC DNA]</scope>
    <source>
        <strain evidence="3 4">PA1-10</strain>
    </source>
</reference>
<accession>A0A5C4VJ53</accession>
<dbReference type="OrthoDB" id="5242787at2"/>
<keyword evidence="1" id="KW-0560">Oxidoreductase</keyword>
<protein>
    <submittedName>
        <fullName evidence="3">Pyridoxamine 5'-phosphate oxidase</fullName>
    </submittedName>
</protein>
<dbReference type="EMBL" id="VDLX02000021">
    <property type="protein sequence ID" value="KAB8189238.1"/>
    <property type="molecule type" value="Genomic_DNA"/>
</dbReference>
<keyword evidence="4" id="KW-1185">Reference proteome</keyword>
<dbReference type="Gene3D" id="2.30.110.10">
    <property type="entry name" value="Electron Transport, Fmn-binding Protein, Chain A"/>
    <property type="match status" value="1"/>
</dbReference>
<dbReference type="PANTHER" id="PTHR35176:SF6">
    <property type="entry name" value="HEME OXYGENASE HI_0854-RELATED"/>
    <property type="match status" value="1"/>
</dbReference>
<dbReference type="Proteomes" id="UP000312512">
    <property type="component" value="Unassembled WGS sequence"/>
</dbReference>
<evidence type="ECO:0000313" key="3">
    <source>
        <dbReference type="EMBL" id="KAB8189238.1"/>
    </source>
</evidence>
<dbReference type="AlphaFoldDB" id="A0A5C4VJ53"/>
<comment type="caution">
    <text evidence="3">The sequence shown here is derived from an EMBL/GenBank/DDBJ whole genome shotgun (WGS) entry which is preliminary data.</text>
</comment>
<dbReference type="PANTHER" id="PTHR35176">
    <property type="entry name" value="HEME OXYGENASE HI_0854-RELATED"/>
    <property type="match status" value="1"/>
</dbReference>
<dbReference type="GO" id="GO:0070967">
    <property type="term" value="F:coenzyme F420 binding"/>
    <property type="evidence" value="ECO:0007669"/>
    <property type="project" value="TreeGrafter"/>
</dbReference>
<organism evidence="3 4">
    <name type="scientific">Nonomuraea phyllanthi</name>
    <dbReference type="NCBI Taxonomy" id="2219224"/>
    <lineage>
        <taxon>Bacteria</taxon>
        <taxon>Bacillati</taxon>
        <taxon>Actinomycetota</taxon>
        <taxon>Actinomycetes</taxon>
        <taxon>Streptosporangiales</taxon>
        <taxon>Streptosporangiaceae</taxon>
        <taxon>Nonomuraea</taxon>
    </lineage>
</organism>
<dbReference type="InterPro" id="IPR011576">
    <property type="entry name" value="Pyridox_Oxase_N"/>
</dbReference>